<evidence type="ECO:0000313" key="2">
    <source>
        <dbReference type="Proteomes" id="UP000587991"/>
    </source>
</evidence>
<accession>A0A847SEN2</accession>
<dbReference type="PIRSF" id="PIRSF024492">
    <property type="entry name" value="UCP024492"/>
    <property type="match status" value="1"/>
</dbReference>
<proteinExistence type="predicted"/>
<dbReference type="Proteomes" id="UP000587991">
    <property type="component" value="Unassembled WGS sequence"/>
</dbReference>
<organism evidence="1 2">
    <name type="scientific">Leeia aquatica</name>
    <dbReference type="NCBI Taxonomy" id="2725557"/>
    <lineage>
        <taxon>Bacteria</taxon>
        <taxon>Pseudomonadati</taxon>
        <taxon>Pseudomonadota</taxon>
        <taxon>Betaproteobacteria</taxon>
        <taxon>Neisseriales</taxon>
        <taxon>Leeiaceae</taxon>
        <taxon>Leeia</taxon>
    </lineage>
</organism>
<dbReference type="PANTHER" id="PTHR39337">
    <property type="entry name" value="BLR5642 PROTEIN"/>
    <property type="match status" value="1"/>
</dbReference>
<dbReference type="PANTHER" id="PTHR39337:SF1">
    <property type="entry name" value="BLR5642 PROTEIN"/>
    <property type="match status" value="1"/>
</dbReference>
<dbReference type="AlphaFoldDB" id="A0A847SEN2"/>
<dbReference type="RefSeq" id="WP_168877308.1">
    <property type="nucleotide sequence ID" value="NZ_JABAIM010000002.1"/>
</dbReference>
<name>A0A847SEN2_9NEIS</name>
<keyword evidence="2" id="KW-1185">Reference proteome</keyword>
<dbReference type="Pfam" id="PF04343">
    <property type="entry name" value="DUF488"/>
    <property type="match status" value="1"/>
</dbReference>
<comment type="caution">
    <text evidence="1">The sequence shown here is derived from an EMBL/GenBank/DDBJ whole genome shotgun (WGS) entry which is preliminary data.</text>
</comment>
<dbReference type="EMBL" id="JABAIM010000002">
    <property type="protein sequence ID" value="NLR75658.1"/>
    <property type="molecule type" value="Genomic_DNA"/>
</dbReference>
<sequence>MMLYTIGYEGLTAPAFAACLQQHGVQTLVDVRESPFSRKPGFSGASMADWLEAAGVQYQPMSELGCPRPIRMRYREDDDWGRYTRDFCSWLESQHEPLAALARVAQASPSVLLCYEADPHMCHRSMVADAIQRRYGLAVTHLTPQQKRAPAEAPRQASLF</sequence>
<dbReference type="InterPro" id="IPR007438">
    <property type="entry name" value="DUF488"/>
</dbReference>
<reference evidence="1 2" key="1">
    <citation type="submission" date="2020-04" db="EMBL/GenBank/DDBJ databases">
        <title>Draft genome of Leeia sp. IMCC25680.</title>
        <authorList>
            <person name="Song J."/>
            <person name="Cho J.-C."/>
        </authorList>
    </citation>
    <scope>NUCLEOTIDE SEQUENCE [LARGE SCALE GENOMIC DNA]</scope>
    <source>
        <strain evidence="1 2">IMCC25680</strain>
    </source>
</reference>
<dbReference type="InterPro" id="IPR014519">
    <property type="entry name" value="UCP024492"/>
</dbReference>
<gene>
    <name evidence="1" type="ORF">HF682_10840</name>
</gene>
<evidence type="ECO:0000313" key="1">
    <source>
        <dbReference type="EMBL" id="NLR75658.1"/>
    </source>
</evidence>
<protein>
    <submittedName>
        <fullName evidence="1">DUF488 domain-containing protein</fullName>
    </submittedName>
</protein>